<gene>
    <name evidence="5" type="ORF">EV212_10719</name>
</gene>
<accession>A0A4V2SDP2</accession>
<comment type="caution">
    <text evidence="5">The sequence shown here is derived from an EMBL/GenBank/DDBJ whole genome shotgun (WGS) entry which is preliminary data.</text>
</comment>
<dbReference type="SMART" id="SM00882">
    <property type="entry name" value="CoA_trans"/>
    <property type="match status" value="1"/>
</dbReference>
<dbReference type="InterPro" id="IPR037171">
    <property type="entry name" value="NagB/RpiA_transferase-like"/>
</dbReference>
<evidence type="ECO:0000256" key="2">
    <source>
        <dbReference type="ARBA" id="ARBA00022679"/>
    </source>
</evidence>
<evidence type="ECO:0000313" key="5">
    <source>
        <dbReference type="EMBL" id="TCO84419.1"/>
    </source>
</evidence>
<dbReference type="GO" id="GO:0046952">
    <property type="term" value="P:ketone body catabolic process"/>
    <property type="evidence" value="ECO:0007669"/>
    <property type="project" value="InterPro"/>
</dbReference>
<dbReference type="RefSeq" id="WP_132091533.1">
    <property type="nucleotide sequence ID" value="NZ_JANKAQ010000006.1"/>
</dbReference>
<proteinExistence type="inferred from homology"/>
<dbReference type="PANTHER" id="PTHR43293:SF1">
    <property type="entry name" value="ACETATE COA-TRANSFERASE YDIF"/>
    <property type="match status" value="1"/>
</dbReference>
<evidence type="ECO:0000256" key="4">
    <source>
        <dbReference type="PIRSR" id="PIRSR000858-1"/>
    </source>
</evidence>
<feature type="active site" description="5-glutamyl coenzyme A thioester intermediate" evidence="4">
    <location>
        <position position="324"/>
    </location>
</feature>
<evidence type="ECO:0000256" key="1">
    <source>
        <dbReference type="ARBA" id="ARBA00007154"/>
    </source>
</evidence>
<sequence length="524" mass="56107">MNKVVTMEQAVAMIKPGDFVINSGFLTSATPDALMQAVADSFEATGVPNNLTVMFGAGQGNKRGGQQERWAKEGLIKRWIGGHYAFSPKAVEMIANNQVEAYNLPQGVIIEMYRAMGQNRKGYITNVGLETYVDPRLEGGKLNARTTEDIVKVVEIEGDEYLYYLLPDVDIALIRVTTADTNGNCTIEDEILPLDILSAAMAAKGKGGKVIVQAKNIVAPETIPSRKVAVPGIFVDAIVVPENPEETHQQTSDYYMNPALTGSFKIPVSAVEPMKFDTKALIGRRCAMELVPNAVVNLGVGIPEKVAAVAGEEGLADQLILTTESGMIGGIPSGGGSFGAGVNGWAELPEVSQFDFYDGGGLDVTFLGMAEADTDGNVNVSKFGPGVTGCGGFINISQNTKNCIFCGTFTAGGLKTACEDGKLVILQEGKSKKFVPSVQQITFSGAYARRNKMNVKFITERAVLELLPEGLTVTEIAPGIDLQTQVLDQMEFKPLVAENLKTMDVRIFTDAPMGIKDEILSKVK</sequence>
<dbReference type="Pfam" id="PF01144">
    <property type="entry name" value="CoA_trans"/>
    <property type="match status" value="1"/>
</dbReference>
<dbReference type="InterPro" id="IPR004165">
    <property type="entry name" value="CoA_trans_fam_I"/>
</dbReference>
<dbReference type="AlphaFoldDB" id="A0A4V2SDP2"/>
<dbReference type="EMBL" id="SLXA01000007">
    <property type="protein sequence ID" value="TCO84419.1"/>
    <property type="molecule type" value="Genomic_DNA"/>
</dbReference>
<dbReference type="SUPFAM" id="SSF100950">
    <property type="entry name" value="NagB/RpiA/CoA transferase-like"/>
    <property type="match status" value="2"/>
</dbReference>
<organism evidence="5 6">
    <name type="scientific">Frisingicoccus caecimuris</name>
    <dbReference type="NCBI Taxonomy" id="1796636"/>
    <lineage>
        <taxon>Bacteria</taxon>
        <taxon>Bacillati</taxon>
        <taxon>Bacillota</taxon>
        <taxon>Clostridia</taxon>
        <taxon>Lachnospirales</taxon>
        <taxon>Lachnospiraceae</taxon>
        <taxon>Frisingicoccus</taxon>
    </lineage>
</organism>
<keyword evidence="2 3" id="KW-0808">Transferase</keyword>
<dbReference type="InterPro" id="IPR014388">
    <property type="entry name" value="3-oxoacid_CoA-transferase"/>
</dbReference>
<dbReference type="Gene3D" id="3.40.1080.10">
    <property type="entry name" value="Glutaconate Coenzyme A-transferase"/>
    <property type="match status" value="2"/>
</dbReference>
<dbReference type="PANTHER" id="PTHR43293">
    <property type="entry name" value="ACETATE COA-TRANSFERASE YDIF"/>
    <property type="match status" value="1"/>
</dbReference>
<protein>
    <submittedName>
        <fullName evidence="5">Propionate CoA-transferase</fullName>
    </submittedName>
</protein>
<dbReference type="Proteomes" id="UP000295711">
    <property type="component" value="Unassembled WGS sequence"/>
</dbReference>
<name>A0A4V2SDP2_9FIRM</name>
<keyword evidence="6" id="KW-1185">Reference proteome</keyword>
<evidence type="ECO:0000256" key="3">
    <source>
        <dbReference type="PIRNR" id="PIRNR000858"/>
    </source>
</evidence>
<evidence type="ECO:0000313" key="6">
    <source>
        <dbReference type="Proteomes" id="UP000295711"/>
    </source>
</evidence>
<dbReference type="GO" id="GO:0008410">
    <property type="term" value="F:CoA-transferase activity"/>
    <property type="evidence" value="ECO:0007669"/>
    <property type="project" value="InterPro"/>
</dbReference>
<dbReference type="PIRSF" id="PIRSF000858">
    <property type="entry name" value="SCOT-t"/>
    <property type="match status" value="1"/>
</dbReference>
<comment type="similarity">
    <text evidence="1 3">Belongs to the 3-oxoacid CoA-transferase family.</text>
</comment>
<reference evidence="5 6" key="1">
    <citation type="submission" date="2019-03" db="EMBL/GenBank/DDBJ databases">
        <title>Genomic Encyclopedia of Type Strains, Phase IV (KMG-IV): sequencing the most valuable type-strain genomes for metagenomic binning, comparative biology and taxonomic classification.</title>
        <authorList>
            <person name="Goeker M."/>
        </authorList>
    </citation>
    <scope>NUCLEOTIDE SEQUENCE [LARGE SCALE GENOMIC DNA]</scope>
    <source>
        <strain evidence="5 6">DSM 28559</strain>
    </source>
</reference>
<dbReference type="OrthoDB" id="9805230at2"/>